<organism evidence="2">
    <name type="scientific">Spodoptera frugiperda</name>
    <name type="common">Fall armyworm</name>
    <dbReference type="NCBI Taxonomy" id="7108"/>
    <lineage>
        <taxon>Eukaryota</taxon>
        <taxon>Metazoa</taxon>
        <taxon>Ecdysozoa</taxon>
        <taxon>Arthropoda</taxon>
        <taxon>Hexapoda</taxon>
        <taxon>Insecta</taxon>
        <taxon>Pterygota</taxon>
        <taxon>Neoptera</taxon>
        <taxon>Endopterygota</taxon>
        <taxon>Lepidoptera</taxon>
        <taxon>Glossata</taxon>
        <taxon>Ditrysia</taxon>
        <taxon>Noctuoidea</taxon>
        <taxon>Noctuidae</taxon>
        <taxon>Amphipyrinae</taxon>
        <taxon>Spodoptera</taxon>
    </lineage>
</organism>
<gene>
    <name evidence="2" type="ORF">SFRICE_030830</name>
</gene>
<dbReference type="AlphaFoldDB" id="A0A2H1VLU5"/>
<accession>A0A2H1VLU5</accession>
<evidence type="ECO:0000256" key="1">
    <source>
        <dbReference type="SAM" id="MobiDB-lite"/>
    </source>
</evidence>
<proteinExistence type="predicted"/>
<reference evidence="2" key="1">
    <citation type="submission" date="2016-07" db="EMBL/GenBank/DDBJ databases">
        <authorList>
            <person name="Bretaudeau A."/>
        </authorList>
    </citation>
    <scope>NUCLEOTIDE SEQUENCE</scope>
    <source>
        <strain evidence="2">Rice</strain>
        <tissue evidence="2">Whole body</tissue>
    </source>
</reference>
<dbReference type="EMBL" id="ODYU01003263">
    <property type="protein sequence ID" value="SOQ41788.1"/>
    <property type="molecule type" value="Genomic_DNA"/>
</dbReference>
<name>A0A2H1VLU5_SPOFR</name>
<evidence type="ECO:0000313" key="2">
    <source>
        <dbReference type="EMBL" id="SOQ41788.1"/>
    </source>
</evidence>
<protein>
    <submittedName>
        <fullName evidence="2">SFRICE_030830</fullName>
    </submittedName>
</protein>
<feature type="region of interest" description="Disordered" evidence="1">
    <location>
        <begin position="25"/>
        <end position="61"/>
    </location>
</feature>
<sequence>MALESLIKVSQVTSWYISYLPTSVNEPPHAPAVARDTPDIGDRATISGHRKCGPADAQKKP</sequence>